<dbReference type="AlphaFoldDB" id="A0A1V9Y3X4"/>
<dbReference type="Pfam" id="PF12796">
    <property type="entry name" value="Ank_2"/>
    <property type="match status" value="1"/>
</dbReference>
<keyword evidence="4" id="KW-0800">Toxin</keyword>
<dbReference type="GO" id="GO:0005737">
    <property type="term" value="C:cytoplasm"/>
    <property type="evidence" value="ECO:0007669"/>
    <property type="project" value="TreeGrafter"/>
</dbReference>
<dbReference type="GO" id="GO:0044218">
    <property type="term" value="C:other organism cell membrane"/>
    <property type="evidence" value="ECO:0007669"/>
    <property type="project" value="UniProtKB-KW"/>
</dbReference>
<keyword evidence="5" id="KW-1053">Target membrane</keyword>
<evidence type="ECO:0000256" key="3">
    <source>
        <dbReference type="ARBA" id="ARBA00022537"/>
    </source>
</evidence>
<sequence length="155" mass="16453">MLAASHGRADMVKALLEAGADPNTQDNDGSTALMCAAEHGYIDVVRMLLANPDVEINIADHDGQTALSIAMEAGHKDTALLIYASSNFSRGSSPRSQISDFTPGNSPTIKAFADTPTSRTFKAFANSTSTVTLTITQRFYIVRIILQSGVVLTCS</sequence>
<keyword evidence="3" id="KW-1052">Target cell membrane</keyword>
<keyword evidence="2" id="KW-0268">Exocytosis</keyword>
<dbReference type="OrthoDB" id="6509794at2759"/>
<dbReference type="GO" id="GO:0030837">
    <property type="term" value="P:negative regulation of actin filament polymerization"/>
    <property type="evidence" value="ECO:0007669"/>
    <property type="project" value="InterPro"/>
</dbReference>
<name>A0A1V9Y3X4_9ACAR</name>
<evidence type="ECO:0000256" key="1">
    <source>
        <dbReference type="ARBA" id="ARBA00004175"/>
    </source>
</evidence>
<keyword evidence="8" id="KW-1185">Reference proteome</keyword>
<comment type="subcellular location">
    <subcellularLocation>
        <location evidence="1">Target cell membrane</location>
    </subcellularLocation>
</comment>
<dbReference type="EMBL" id="MNPL01000046">
    <property type="protein sequence ID" value="OQR80393.1"/>
    <property type="molecule type" value="Genomic_DNA"/>
</dbReference>
<gene>
    <name evidence="7" type="ORF">BIW11_02406</name>
</gene>
<keyword evidence="6" id="KW-0040">ANK repeat</keyword>
<evidence type="ECO:0000256" key="5">
    <source>
        <dbReference type="ARBA" id="ARBA00023298"/>
    </source>
</evidence>
<dbReference type="PANTHER" id="PTHR24168:SF21">
    <property type="entry name" value="KANK, ISOFORM D"/>
    <property type="match status" value="1"/>
</dbReference>
<dbReference type="PROSITE" id="PS50088">
    <property type="entry name" value="ANK_REPEAT"/>
    <property type="match status" value="2"/>
</dbReference>
<reference evidence="7 8" key="1">
    <citation type="journal article" date="2017" name="Gigascience">
        <title>Draft genome of the honey bee ectoparasitic mite, Tropilaelaps mercedesae, is shaped by the parasitic life history.</title>
        <authorList>
            <person name="Dong X."/>
            <person name="Armstrong S.D."/>
            <person name="Xia D."/>
            <person name="Makepeace B.L."/>
            <person name="Darby A.C."/>
            <person name="Kadowaki T."/>
        </authorList>
    </citation>
    <scope>NUCLEOTIDE SEQUENCE [LARGE SCALE GENOMIC DNA]</scope>
    <source>
        <strain evidence="7">Wuxi-XJTLU</strain>
    </source>
</reference>
<dbReference type="PANTHER" id="PTHR24168">
    <property type="entry name" value="KN MOTIF AND ANKYRIN REPEAT DOMAIN-CONTAINING"/>
    <property type="match status" value="1"/>
</dbReference>
<evidence type="ECO:0000313" key="7">
    <source>
        <dbReference type="EMBL" id="OQR80393.1"/>
    </source>
</evidence>
<dbReference type="Gene3D" id="1.25.40.20">
    <property type="entry name" value="Ankyrin repeat-containing domain"/>
    <property type="match status" value="1"/>
</dbReference>
<dbReference type="InterPro" id="IPR036770">
    <property type="entry name" value="Ankyrin_rpt-contain_sf"/>
</dbReference>
<dbReference type="STRING" id="418985.A0A1V9Y3X4"/>
<protein>
    <submittedName>
        <fullName evidence="7">Uncharacterized protein</fullName>
    </submittedName>
</protein>
<keyword evidence="4" id="KW-0638">Presynaptic neurotoxin</keyword>
<dbReference type="GO" id="GO:0005856">
    <property type="term" value="C:cytoskeleton"/>
    <property type="evidence" value="ECO:0007669"/>
    <property type="project" value="TreeGrafter"/>
</dbReference>
<dbReference type="InterPro" id="IPR002110">
    <property type="entry name" value="Ankyrin_rpt"/>
</dbReference>
<comment type="caution">
    <text evidence="7">The sequence shown here is derived from an EMBL/GenBank/DDBJ whole genome shotgun (WGS) entry which is preliminary data.</text>
</comment>
<evidence type="ECO:0000256" key="6">
    <source>
        <dbReference type="PROSITE-ProRule" id="PRU00023"/>
    </source>
</evidence>
<dbReference type="PROSITE" id="PS50297">
    <property type="entry name" value="ANK_REP_REGION"/>
    <property type="match status" value="2"/>
</dbReference>
<dbReference type="GO" id="GO:0044231">
    <property type="term" value="C:host cell presynaptic membrane"/>
    <property type="evidence" value="ECO:0007669"/>
    <property type="project" value="UniProtKB-KW"/>
</dbReference>
<dbReference type="InParanoid" id="A0A1V9Y3X4"/>
<evidence type="ECO:0000313" key="8">
    <source>
        <dbReference type="Proteomes" id="UP000192247"/>
    </source>
</evidence>
<feature type="repeat" description="ANK" evidence="6">
    <location>
        <begin position="28"/>
        <end position="61"/>
    </location>
</feature>
<proteinExistence type="predicted"/>
<keyword evidence="4" id="KW-0528">Neurotoxin</keyword>
<keyword evidence="5" id="KW-0472">Membrane</keyword>
<organism evidence="7 8">
    <name type="scientific">Tropilaelaps mercedesae</name>
    <dbReference type="NCBI Taxonomy" id="418985"/>
    <lineage>
        <taxon>Eukaryota</taxon>
        <taxon>Metazoa</taxon>
        <taxon>Ecdysozoa</taxon>
        <taxon>Arthropoda</taxon>
        <taxon>Chelicerata</taxon>
        <taxon>Arachnida</taxon>
        <taxon>Acari</taxon>
        <taxon>Parasitiformes</taxon>
        <taxon>Mesostigmata</taxon>
        <taxon>Gamasina</taxon>
        <taxon>Dermanyssoidea</taxon>
        <taxon>Laelapidae</taxon>
        <taxon>Tropilaelaps</taxon>
    </lineage>
</organism>
<dbReference type="SMART" id="SM00248">
    <property type="entry name" value="ANK"/>
    <property type="match status" value="3"/>
</dbReference>
<dbReference type="Proteomes" id="UP000192247">
    <property type="component" value="Unassembled WGS sequence"/>
</dbReference>
<dbReference type="InterPro" id="IPR047184">
    <property type="entry name" value="KANK1-4"/>
</dbReference>
<dbReference type="GO" id="GO:0006887">
    <property type="term" value="P:exocytosis"/>
    <property type="evidence" value="ECO:0007669"/>
    <property type="project" value="UniProtKB-KW"/>
</dbReference>
<accession>A0A1V9Y3X4</accession>
<evidence type="ECO:0000256" key="4">
    <source>
        <dbReference type="ARBA" id="ARBA00023028"/>
    </source>
</evidence>
<evidence type="ECO:0000256" key="2">
    <source>
        <dbReference type="ARBA" id="ARBA00022483"/>
    </source>
</evidence>
<feature type="repeat" description="ANK" evidence="6">
    <location>
        <begin position="1"/>
        <end position="27"/>
    </location>
</feature>
<dbReference type="SUPFAM" id="SSF48403">
    <property type="entry name" value="Ankyrin repeat"/>
    <property type="match status" value="1"/>
</dbReference>